<dbReference type="EMBL" id="WIXE01024150">
    <property type="protein sequence ID" value="KAK5965869.1"/>
    <property type="molecule type" value="Genomic_DNA"/>
</dbReference>
<sequence>MSVLAPCLLRLRAGRDHVVNAVRGISTSYTAQKWKFTEKVENDVTVVGMEEVPEPVPPSSAHCALCTCSIPVKLSYR</sequence>
<protein>
    <submittedName>
        <fullName evidence="1">Uncharacterized protein</fullName>
    </submittedName>
</protein>
<evidence type="ECO:0000313" key="2">
    <source>
        <dbReference type="Proteomes" id="UP001331761"/>
    </source>
</evidence>
<gene>
    <name evidence="1" type="ORF">GCK32_022319</name>
</gene>
<evidence type="ECO:0000313" key="1">
    <source>
        <dbReference type="EMBL" id="KAK5965869.1"/>
    </source>
</evidence>
<proteinExistence type="predicted"/>
<keyword evidence="2" id="KW-1185">Reference proteome</keyword>
<accession>A0AAN8IV38</accession>
<comment type="caution">
    <text evidence="1">The sequence shown here is derived from an EMBL/GenBank/DDBJ whole genome shotgun (WGS) entry which is preliminary data.</text>
</comment>
<name>A0AAN8IV38_TRICO</name>
<dbReference type="AlphaFoldDB" id="A0AAN8IV38"/>
<dbReference type="Proteomes" id="UP001331761">
    <property type="component" value="Unassembled WGS sequence"/>
</dbReference>
<reference evidence="1 2" key="1">
    <citation type="submission" date="2019-10" db="EMBL/GenBank/DDBJ databases">
        <title>Assembly and Annotation for the nematode Trichostrongylus colubriformis.</title>
        <authorList>
            <person name="Martin J."/>
        </authorList>
    </citation>
    <scope>NUCLEOTIDE SEQUENCE [LARGE SCALE GENOMIC DNA]</scope>
    <source>
        <strain evidence="1">G859</strain>
        <tissue evidence="1">Whole worm</tissue>
    </source>
</reference>
<organism evidence="1 2">
    <name type="scientific">Trichostrongylus colubriformis</name>
    <name type="common">Black scour worm</name>
    <dbReference type="NCBI Taxonomy" id="6319"/>
    <lineage>
        <taxon>Eukaryota</taxon>
        <taxon>Metazoa</taxon>
        <taxon>Ecdysozoa</taxon>
        <taxon>Nematoda</taxon>
        <taxon>Chromadorea</taxon>
        <taxon>Rhabditida</taxon>
        <taxon>Rhabditina</taxon>
        <taxon>Rhabditomorpha</taxon>
        <taxon>Strongyloidea</taxon>
        <taxon>Trichostrongylidae</taxon>
        <taxon>Trichostrongylus</taxon>
    </lineage>
</organism>